<evidence type="ECO:0000259" key="8">
    <source>
        <dbReference type="Pfam" id="PF01694"/>
    </source>
</evidence>
<evidence type="ECO:0000256" key="5">
    <source>
        <dbReference type="ARBA" id="ARBA00022989"/>
    </source>
</evidence>
<feature type="transmembrane region" description="Helical" evidence="7">
    <location>
        <begin position="109"/>
        <end position="128"/>
    </location>
</feature>
<evidence type="ECO:0000313" key="9">
    <source>
        <dbReference type="EMBL" id="MCW1913516.1"/>
    </source>
</evidence>
<keyword evidence="6 7" id="KW-0472">Membrane</keyword>
<dbReference type="RefSeq" id="WP_264513017.1">
    <property type="nucleotide sequence ID" value="NZ_JAPDDR010000003.1"/>
</dbReference>
<comment type="subcellular location">
    <subcellularLocation>
        <location evidence="1">Membrane</location>
        <topology evidence="1">Multi-pass membrane protein</topology>
    </subcellularLocation>
</comment>
<evidence type="ECO:0000256" key="2">
    <source>
        <dbReference type="ARBA" id="ARBA00009045"/>
    </source>
</evidence>
<accession>A0ABT3G1V8</accession>
<keyword evidence="10" id="KW-1185">Reference proteome</keyword>
<sequence>MRGVRYDATRGLFEAQGPLLGLIAVIFGIYVFQALEGREWYVPFMCMPTEVTGAWQHLVAGSFGAEDAKAFGTMISYAFLHGSPDHVIYNMLFLWIFAALVADLIGQRWMFGIFFVTAFTAAAFHVALAPDKPIPMLGASGALMGFEGFYLSMAMRWHLPDPHIWPISRPISPARLAAVGVAGVLIDVYSVMGQVESATAYGAHIGGFAGGLILGALAPLRPRGASLRR</sequence>
<feature type="domain" description="Peptidase S54 rhomboid" evidence="8">
    <location>
        <begin position="73"/>
        <end position="217"/>
    </location>
</feature>
<dbReference type="GO" id="GO:0008233">
    <property type="term" value="F:peptidase activity"/>
    <property type="evidence" value="ECO:0007669"/>
    <property type="project" value="UniProtKB-KW"/>
</dbReference>
<comment type="caution">
    <text evidence="9">The sequence shown here is derived from an EMBL/GenBank/DDBJ whole genome shotgun (WGS) entry which is preliminary data.</text>
</comment>
<keyword evidence="5 7" id="KW-1133">Transmembrane helix</keyword>
<keyword evidence="3 7" id="KW-0812">Transmembrane</keyword>
<reference evidence="9" key="1">
    <citation type="submission" date="2022-10" db="EMBL/GenBank/DDBJ databases">
        <title>Luteolibacter sp. GHJ8, whole genome shotgun sequencing project.</title>
        <authorList>
            <person name="Zhao G."/>
            <person name="Shen L."/>
        </authorList>
    </citation>
    <scope>NUCLEOTIDE SEQUENCE</scope>
    <source>
        <strain evidence="9">GHJ8</strain>
    </source>
</reference>
<evidence type="ECO:0000256" key="3">
    <source>
        <dbReference type="ARBA" id="ARBA00022692"/>
    </source>
</evidence>
<dbReference type="GO" id="GO:0006508">
    <property type="term" value="P:proteolysis"/>
    <property type="evidence" value="ECO:0007669"/>
    <property type="project" value="UniProtKB-KW"/>
</dbReference>
<gene>
    <name evidence="9" type="ORF">OJ996_08020</name>
</gene>
<evidence type="ECO:0000256" key="4">
    <source>
        <dbReference type="ARBA" id="ARBA00022801"/>
    </source>
</evidence>
<organism evidence="9 10">
    <name type="scientific">Luteolibacter rhizosphaerae</name>
    <dbReference type="NCBI Taxonomy" id="2989719"/>
    <lineage>
        <taxon>Bacteria</taxon>
        <taxon>Pseudomonadati</taxon>
        <taxon>Verrucomicrobiota</taxon>
        <taxon>Verrucomicrobiia</taxon>
        <taxon>Verrucomicrobiales</taxon>
        <taxon>Verrucomicrobiaceae</taxon>
        <taxon>Luteolibacter</taxon>
    </lineage>
</organism>
<keyword evidence="9" id="KW-0645">Protease</keyword>
<evidence type="ECO:0000256" key="1">
    <source>
        <dbReference type="ARBA" id="ARBA00004141"/>
    </source>
</evidence>
<dbReference type="Pfam" id="PF01694">
    <property type="entry name" value="Rhomboid"/>
    <property type="match status" value="1"/>
</dbReference>
<dbReference type="PANTHER" id="PTHR43731:SF14">
    <property type="entry name" value="PRESENILIN-ASSOCIATED RHOMBOID-LIKE PROTEIN, MITOCHONDRIAL"/>
    <property type="match status" value="1"/>
</dbReference>
<protein>
    <submittedName>
        <fullName evidence="9">Rhomboid family intramembrane serine protease</fullName>
    </submittedName>
</protein>
<feature type="transmembrane region" description="Helical" evidence="7">
    <location>
        <begin position="174"/>
        <end position="192"/>
    </location>
</feature>
<dbReference type="PANTHER" id="PTHR43731">
    <property type="entry name" value="RHOMBOID PROTEASE"/>
    <property type="match status" value="1"/>
</dbReference>
<comment type="similarity">
    <text evidence="2">Belongs to the peptidase S54 family.</text>
</comment>
<name>A0ABT3G1V8_9BACT</name>
<feature type="transmembrane region" description="Helical" evidence="7">
    <location>
        <begin position="12"/>
        <end position="35"/>
    </location>
</feature>
<evidence type="ECO:0000313" key="10">
    <source>
        <dbReference type="Proteomes" id="UP001165653"/>
    </source>
</evidence>
<dbReference type="InterPro" id="IPR050925">
    <property type="entry name" value="Rhomboid_protease_S54"/>
</dbReference>
<evidence type="ECO:0000256" key="7">
    <source>
        <dbReference type="SAM" id="Phobius"/>
    </source>
</evidence>
<feature type="transmembrane region" description="Helical" evidence="7">
    <location>
        <begin position="134"/>
        <end position="153"/>
    </location>
</feature>
<feature type="transmembrane region" description="Helical" evidence="7">
    <location>
        <begin position="86"/>
        <end position="102"/>
    </location>
</feature>
<feature type="transmembrane region" description="Helical" evidence="7">
    <location>
        <begin position="198"/>
        <end position="220"/>
    </location>
</feature>
<evidence type="ECO:0000256" key="6">
    <source>
        <dbReference type="ARBA" id="ARBA00023136"/>
    </source>
</evidence>
<dbReference type="InterPro" id="IPR035952">
    <property type="entry name" value="Rhomboid-like_sf"/>
</dbReference>
<dbReference type="Proteomes" id="UP001165653">
    <property type="component" value="Unassembled WGS sequence"/>
</dbReference>
<dbReference type="InterPro" id="IPR022764">
    <property type="entry name" value="Peptidase_S54_rhomboid_dom"/>
</dbReference>
<dbReference type="SUPFAM" id="SSF144091">
    <property type="entry name" value="Rhomboid-like"/>
    <property type="match status" value="1"/>
</dbReference>
<dbReference type="Gene3D" id="1.20.1540.10">
    <property type="entry name" value="Rhomboid-like"/>
    <property type="match status" value="1"/>
</dbReference>
<dbReference type="EMBL" id="JAPDDR010000003">
    <property type="protein sequence ID" value="MCW1913516.1"/>
    <property type="molecule type" value="Genomic_DNA"/>
</dbReference>
<proteinExistence type="inferred from homology"/>
<keyword evidence="4" id="KW-0378">Hydrolase</keyword>